<protein>
    <submittedName>
        <fullName evidence="2">Uncharacterized protein</fullName>
    </submittedName>
</protein>
<feature type="region of interest" description="Disordered" evidence="1">
    <location>
        <begin position="39"/>
        <end position="77"/>
    </location>
</feature>
<organism evidence="2">
    <name type="scientific">Florenciella parvula</name>
    <dbReference type="NCBI Taxonomy" id="236787"/>
    <lineage>
        <taxon>Eukaryota</taxon>
        <taxon>Sar</taxon>
        <taxon>Stramenopiles</taxon>
        <taxon>Ochrophyta</taxon>
        <taxon>Dictyochophyceae</taxon>
        <taxon>Florenciellales</taxon>
        <taxon>Florenciella</taxon>
    </lineage>
</organism>
<gene>
    <name evidence="2" type="ORF">FPAR1323_LOCUS3804</name>
</gene>
<proteinExistence type="predicted"/>
<sequence>MSKASSRHRDFLLQTLRDVENQLTTPSALKSFVESHTLTEAYPKVPSMPPSRSSDPYEDGGSLPGARSLEDPADMVPPGADAVAALAAPPFTGGPQVPLLSKGHDIEGKHVAVKCTEDQSGARPIIVFEVVYALKSMQWRLTADPVDLGLQVGAFEAMQPEEKEQLCDHLIQRLRFQGEDAIMFALE</sequence>
<reference evidence="2" key="1">
    <citation type="submission" date="2021-01" db="EMBL/GenBank/DDBJ databases">
        <authorList>
            <person name="Corre E."/>
            <person name="Pelletier E."/>
            <person name="Niang G."/>
            <person name="Scheremetjew M."/>
            <person name="Finn R."/>
            <person name="Kale V."/>
            <person name="Holt S."/>
            <person name="Cochrane G."/>
            <person name="Meng A."/>
            <person name="Brown T."/>
            <person name="Cohen L."/>
        </authorList>
    </citation>
    <scope>NUCLEOTIDE SEQUENCE</scope>
    <source>
        <strain evidence="2">RCC1693</strain>
    </source>
</reference>
<evidence type="ECO:0000313" key="2">
    <source>
        <dbReference type="EMBL" id="CAD9395549.1"/>
    </source>
</evidence>
<dbReference type="EMBL" id="HBGT01007031">
    <property type="protein sequence ID" value="CAD9395549.1"/>
    <property type="molecule type" value="Transcribed_RNA"/>
</dbReference>
<dbReference type="AlphaFoldDB" id="A0A7S2FI14"/>
<accession>A0A7S2FI14</accession>
<name>A0A7S2FI14_9STRA</name>
<evidence type="ECO:0000256" key="1">
    <source>
        <dbReference type="SAM" id="MobiDB-lite"/>
    </source>
</evidence>